<dbReference type="AlphaFoldDB" id="A0AAW4JJG3"/>
<dbReference type="InterPro" id="IPR009351">
    <property type="entry name" value="AlkZ-like"/>
</dbReference>
<dbReference type="EMBL" id="JAGFVQ010000003">
    <property type="protein sequence ID" value="MBO4139092.1"/>
    <property type="molecule type" value="Genomic_DNA"/>
</dbReference>
<name>A0AAW4JJG3_9ACTN</name>
<evidence type="ECO:0000313" key="2">
    <source>
        <dbReference type="Proteomes" id="UP000669887"/>
    </source>
</evidence>
<proteinExistence type="predicted"/>
<gene>
    <name evidence="1" type="ORF">J5U46_02835</name>
</gene>
<dbReference type="PANTHER" id="PTHR38479:SF2">
    <property type="entry name" value="WINGED HELIX DNA-BINDING DOMAIN-CONTAINING PROTEIN"/>
    <property type="match status" value="1"/>
</dbReference>
<comment type="caution">
    <text evidence="1">The sequence shown here is derived from an EMBL/GenBank/DDBJ whole genome shotgun (WGS) entry which is preliminary data.</text>
</comment>
<dbReference type="Proteomes" id="UP000669887">
    <property type="component" value="Unassembled WGS sequence"/>
</dbReference>
<dbReference type="PANTHER" id="PTHR38479">
    <property type="entry name" value="LMO0824 PROTEIN"/>
    <property type="match status" value="1"/>
</dbReference>
<dbReference type="Pfam" id="PF06224">
    <property type="entry name" value="AlkZ-like"/>
    <property type="match status" value="1"/>
</dbReference>
<sequence length="380" mass="41893">MPMSDQALNRALLARQGLIERHRRPLAEVVESVGALQAQHWPAVAQGLWTRVDGLTTGDLYAALGRGELLLGTSLRRTLHLTSAREHAAYAAAADGAGVNEWRRAKAEPTARAGELRAELLRYTSRQARTGDQIAEFVEDWIKRHPDTFDAAEADAQRQYKWRAFYTWSALVRAPEDGEWSGRAPAAFRTAPCPPGSDRAPSPDDALADVVRRHLRAFGPAAAEDVAAWTGWRVPPVRAALERLSSELERFTDGAGRTLYDVPDGPRPEAGTEVPARLLPAFDSTLLAYTPKHRGRILPDDVKDRVYARANLQIKPTVLVDGVVAGLWKINATKRTATVTVTAFRRLDKKTRGAVEAEAGELLRFDQPDVPQHRVVFDEG</sequence>
<evidence type="ECO:0000313" key="1">
    <source>
        <dbReference type="EMBL" id="MBO4139092.1"/>
    </source>
</evidence>
<accession>A0AAW4JJG3</accession>
<protein>
    <submittedName>
        <fullName evidence="1">AlkZ family DNA glycosylase</fullName>
    </submittedName>
</protein>
<reference evidence="1" key="1">
    <citation type="submission" date="2021-03" db="EMBL/GenBank/DDBJ databases">
        <title>X isolated from Micromonospora tulbaghiae.</title>
        <authorList>
            <person name="Stennett H.L."/>
        </authorList>
    </citation>
    <scope>NUCLEOTIDE SEQUENCE</scope>
    <source>
        <strain evidence="1">28M1-20</strain>
    </source>
</reference>
<organism evidence="1 2">
    <name type="scientific">Micromonospora tulbaghiae</name>
    <dbReference type="NCBI Taxonomy" id="479978"/>
    <lineage>
        <taxon>Bacteria</taxon>
        <taxon>Bacillati</taxon>
        <taxon>Actinomycetota</taxon>
        <taxon>Actinomycetes</taxon>
        <taxon>Micromonosporales</taxon>
        <taxon>Micromonosporaceae</taxon>
        <taxon>Micromonospora</taxon>
    </lineage>
</organism>
<dbReference type="RefSeq" id="WP_208576415.1">
    <property type="nucleotide sequence ID" value="NZ_JAGFVQ010000003.1"/>
</dbReference>